<keyword evidence="1" id="KW-1133">Transmembrane helix</keyword>
<organism evidence="2 3">
    <name type="scientific">Mycena metata</name>
    <dbReference type="NCBI Taxonomy" id="1033252"/>
    <lineage>
        <taxon>Eukaryota</taxon>
        <taxon>Fungi</taxon>
        <taxon>Dikarya</taxon>
        <taxon>Basidiomycota</taxon>
        <taxon>Agaricomycotina</taxon>
        <taxon>Agaricomycetes</taxon>
        <taxon>Agaricomycetidae</taxon>
        <taxon>Agaricales</taxon>
        <taxon>Marasmiineae</taxon>
        <taxon>Mycenaceae</taxon>
        <taxon>Mycena</taxon>
    </lineage>
</organism>
<feature type="transmembrane region" description="Helical" evidence="1">
    <location>
        <begin position="15"/>
        <end position="38"/>
    </location>
</feature>
<feature type="transmembrane region" description="Helical" evidence="1">
    <location>
        <begin position="77"/>
        <end position="101"/>
    </location>
</feature>
<keyword evidence="3" id="KW-1185">Reference proteome</keyword>
<name>A0AAD7NTD8_9AGAR</name>
<evidence type="ECO:0000313" key="2">
    <source>
        <dbReference type="EMBL" id="KAJ7773791.1"/>
    </source>
</evidence>
<protein>
    <submittedName>
        <fullName evidence="2">Uncharacterized protein</fullName>
    </submittedName>
</protein>
<feature type="transmembrane region" description="Helical" evidence="1">
    <location>
        <begin position="113"/>
        <end position="140"/>
    </location>
</feature>
<comment type="caution">
    <text evidence="2">The sequence shown here is derived from an EMBL/GenBank/DDBJ whole genome shotgun (WGS) entry which is preliminary data.</text>
</comment>
<proteinExistence type="predicted"/>
<dbReference type="AlphaFoldDB" id="A0AAD7NTD8"/>
<gene>
    <name evidence="2" type="ORF">B0H16DRAFT_1713647</name>
</gene>
<dbReference type="Proteomes" id="UP001215598">
    <property type="component" value="Unassembled WGS sequence"/>
</dbReference>
<dbReference type="EMBL" id="JARKIB010000012">
    <property type="protein sequence ID" value="KAJ7773791.1"/>
    <property type="molecule type" value="Genomic_DNA"/>
</dbReference>
<evidence type="ECO:0000256" key="1">
    <source>
        <dbReference type="SAM" id="Phobius"/>
    </source>
</evidence>
<accession>A0AAD7NTD8</accession>
<sequence length="209" mass="23776">MDSAPTIDISLNIGAFQIGVLVSYLLAGVMITQTYMYYSHFPEDSRRLKVLVGFVWSRQRICPKFLLLSDYALKKPYIAVLCWILSGLHLLGDISVSITAVGMTSLECYEKQWGWLFMAVWCISTTTDMTIAATLVAILYNQRSNNCGTYRQDNRVDPGNRTLDKCLGNNYVDLCLSFQFVKMEGNLIWLSFFNVGARYELRHFTRTAG</sequence>
<reference evidence="2" key="1">
    <citation type="submission" date="2023-03" db="EMBL/GenBank/DDBJ databases">
        <title>Massive genome expansion in bonnet fungi (Mycena s.s.) driven by repeated elements and novel gene families across ecological guilds.</title>
        <authorList>
            <consortium name="Lawrence Berkeley National Laboratory"/>
            <person name="Harder C.B."/>
            <person name="Miyauchi S."/>
            <person name="Viragh M."/>
            <person name="Kuo A."/>
            <person name="Thoen E."/>
            <person name="Andreopoulos B."/>
            <person name="Lu D."/>
            <person name="Skrede I."/>
            <person name="Drula E."/>
            <person name="Henrissat B."/>
            <person name="Morin E."/>
            <person name="Kohler A."/>
            <person name="Barry K."/>
            <person name="LaButti K."/>
            <person name="Morin E."/>
            <person name="Salamov A."/>
            <person name="Lipzen A."/>
            <person name="Mereny Z."/>
            <person name="Hegedus B."/>
            <person name="Baldrian P."/>
            <person name="Stursova M."/>
            <person name="Weitz H."/>
            <person name="Taylor A."/>
            <person name="Grigoriev I.V."/>
            <person name="Nagy L.G."/>
            <person name="Martin F."/>
            <person name="Kauserud H."/>
        </authorList>
    </citation>
    <scope>NUCLEOTIDE SEQUENCE</scope>
    <source>
        <strain evidence="2">CBHHK182m</strain>
    </source>
</reference>
<keyword evidence="1" id="KW-0472">Membrane</keyword>
<keyword evidence="1" id="KW-0812">Transmembrane</keyword>
<evidence type="ECO:0000313" key="3">
    <source>
        <dbReference type="Proteomes" id="UP001215598"/>
    </source>
</evidence>